<dbReference type="Pfam" id="PF07992">
    <property type="entry name" value="Pyr_redox_2"/>
    <property type="match status" value="1"/>
</dbReference>
<sequence length="429" mass="46535">MAFDTLRLILVALKFVVPFAFPALIDQIQVIIHKRTYKAVDSPKNVVVVGGSFAGVQVAQKLANSVPTGYKVILIERNSHFNYTFNFPRYTVLQGHGRLAFIPYDHITKSVPAGSLEHVRGSVAEIKQGTVILQSGEQISYDFLVLATGCSQSPPAKLSSTERSSACEELQGYQQSIERSDRIAVVGGGAVGVELVADVKSYYPDKHVTLIHSRSQLLPRFGPRLHRHVLGSLEKLGVEVLLSERPEIRTFKSEDGEKGSRGAKSLVLKDGRVANFDVVIPCTGQTPHSSILSTLIPEAISASTGRILVHRTLQVAANGKNPVNIFALGDVAETRGPKMARAAFFQASVVQKNIVSMIGGMKPSAVYKPQPTIEGSLKLTIGKTEVVTYCQPENGAEILLTSSKGRDDLEVERAWKFYGADIRDAGSLS</sequence>
<dbReference type="PANTHER" id="PTHR43735:SF5">
    <property type="entry name" value="FAD_NAD(P)-BINDING DOMAIN-CONTAINING PROTEIN"/>
    <property type="match status" value="1"/>
</dbReference>
<proteinExistence type="predicted"/>
<feature type="domain" description="FAD/NAD(P)-binding" evidence="1">
    <location>
        <begin position="45"/>
        <end position="347"/>
    </location>
</feature>
<dbReference type="InterPro" id="IPR036188">
    <property type="entry name" value="FAD/NAD-bd_sf"/>
</dbReference>
<protein>
    <recommendedName>
        <fullName evidence="1">FAD/NAD(P)-binding domain-containing protein</fullName>
    </recommendedName>
</protein>
<evidence type="ECO:0000313" key="2">
    <source>
        <dbReference type="EMBL" id="KAK4496734.1"/>
    </source>
</evidence>
<comment type="caution">
    <text evidence="2">The sequence shown here is derived from an EMBL/GenBank/DDBJ whole genome shotgun (WGS) entry which is preliminary data.</text>
</comment>
<dbReference type="Proteomes" id="UP001305779">
    <property type="component" value="Unassembled WGS sequence"/>
</dbReference>
<dbReference type="InterPro" id="IPR023753">
    <property type="entry name" value="FAD/NAD-binding_dom"/>
</dbReference>
<organism evidence="2 3">
    <name type="scientific">Zasmidium cellare</name>
    <name type="common">Wine cellar mold</name>
    <name type="synonym">Racodium cellare</name>
    <dbReference type="NCBI Taxonomy" id="395010"/>
    <lineage>
        <taxon>Eukaryota</taxon>
        <taxon>Fungi</taxon>
        <taxon>Dikarya</taxon>
        <taxon>Ascomycota</taxon>
        <taxon>Pezizomycotina</taxon>
        <taxon>Dothideomycetes</taxon>
        <taxon>Dothideomycetidae</taxon>
        <taxon>Mycosphaerellales</taxon>
        <taxon>Mycosphaerellaceae</taxon>
        <taxon>Zasmidium</taxon>
    </lineage>
</organism>
<reference evidence="2 3" key="1">
    <citation type="journal article" date="2023" name="G3 (Bethesda)">
        <title>A chromosome-level genome assembly of Zasmidium syzygii isolated from banana leaves.</title>
        <authorList>
            <person name="van Westerhoven A.C."/>
            <person name="Mehrabi R."/>
            <person name="Talebi R."/>
            <person name="Steentjes M.B.F."/>
            <person name="Corcolon B."/>
            <person name="Chong P.A."/>
            <person name="Kema G.H.J."/>
            <person name="Seidl M.F."/>
        </authorList>
    </citation>
    <scope>NUCLEOTIDE SEQUENCE [LARGE SCALE GENOMIC DNA]</scope>
    <source>
        <strain evidence="2 3">P124</strain>
    </source>
</reference>
<name>A0ABR0E5P2_ZASCE</name>
<gene>
    <name evidence="2" type="ORF">PRZ48_012717</name>
</gene>
<dbReference type="Gene3D" id="3.50.50.100">
    <property type="match status" value="1"/>
</dbReference>
<keyword evidence="3" id="KW-1185">Reference proteome</keyword>
<dbReference type="PRINTS" id="PR00469">
    <property type="entry name" value="PNDRDTASEII"/>
</dbReference>
<dbReference type="EMBL" id="JAXOVC010000010">
    <property type="protein sequence ID" value="KAK4496734.1"/>
    <property type="molecule type" value="Genomic_DNA"/>
</dbReference>
<dbReference type="SUPFAM" id="SSF51905">
    <property type="entry name" value="FAD/NAD(P)-binding domain"/>
    <property type="match status" value="1"/>
</dbReference>
<accession>A0ABR0E5P2</accession>
<dbReference type="PRINTS" id="PR00368">
    <property type="entry name" value="FADPNR"/>
</dbReference>
<evidence type="ECO:0000313" key="3">
    <source>
        <dbReference type="Proteomes" id="UP001305779"/>
    </source>
</evidence>
<dbReference type="PANTHER" id="PTHR43735">
    <property type="entry name" value="APOPTOSIS-INDUCING FACTOR 1"/>
    <property type="match status" value="1"/>
</dbReference>
<evidence type="ECO:0000259" key="1">
    <source>
        <dbReference type="Pfam" id="PF07992"/>
    </source>
</evidence>